<dbReference type="AlphaFoldDB" id="A0A1I7E9F9"/>
<name>A0A1I7E9F9_9ENTR</name>
<dbReference type="Proteomes" id="UP000199187">
    <property type="component" value="Unassembled WGS sequence"/>
</dbReference>
<protein>
    <submittedName>
        <fullName evidence="1">Uncharacterized protein</fullName>
    </submittedName>
</protein>
<dbReference type="RefSeq" id="WP_139234461.1">
    <property type="nucleotide sequence ID" value="NZ_CP045299.1"/>
</dbReference>
<dbReference type="Gene3D" id="2.60.40.10">
    <property type="entry name" value="Immunoglobulins"/>
    <property type="match status" value="1"/>
</dbReference>
<sequence length="166" mass="18861">MKGFTSISLIYIRNCLFLFIFLPVSEAYSCIDLNFIKCVEANQSKSRGCYDFASKGKSEISFHTKIKISSTQYIIGDRIIVQITLMDSHGNPVKGMSDLLMKKNIVTIPGTVTYNISKWSEYNDGIYFTDRVAEKIGENYRVTIHLCNKVFKSGTYSITPFPESFN</sequence>
<organism evidence="1 2">
    <name type="scientific">Kosakonia arachidis</name>
    <dbReference type="NCBI Taxonomy" id="551989"/>
    <lineage>
        <taxon>Bacteria</taxon>
        <taxon>Pseudomonadati</taxon>
        <taxon>Pseudomonadota</taxon>
        <taxon>Gammaproteobacteria</taxon>
        <taxon>Enterobacterales</taxon>
        <taxon>Enterobacteriaceae</taxon>
        <taxon>Kosakonia</taxon>
    </lineage>
</organism>
<evidence type="ECO:0000313" key="2">
    <source>
        <dbReference type="Proteomes" id="UP000199187"/>
    </source>
</evidence>
<reference evidence="2" key="1">
    <citation type="submission" date="2016-10" db="EMBL/GenBank/DDBJ databases">
        <authorList>
            <person name="Varghese N."/>
            <person name="Submissions S."/>
        </authorList>
    </citation>
    <scope>NUCLEOTIDE SEQUENCE [LARGE SCALE GENOMIC DNA]</scope>
    <source>
        <strain evidence="2">Ah-143</strain>
    </source>
</reference>
<evidence type="ECO:0000313" key="1">
    <source>
        <dbReference type="EMBL" id="SFU20549.1"/>
    </source>
</evidence>
<keyword evidence="2" id="KW-1185">Reference proteome</keyword>
<dbReference type="EMBL" id="FPAU01000013">
    <property type="protein sequence ID" value="SFU20549.1"/>
    <property type="molecule type" value="Genomic_DNA"/>
</dbReference>
<gene>
    <name evidence="1" type="ORF">SAMN05192562_1134</name>
</gene>
<proteinExistence type="predicted"/>
<accession>A0A1I7E9F9</accession>
<dbReference type="InterPro" id="IPR013783">
    <property type="entry name" value="Ig-like_fold"/>
</dbReference>